<organism evidence="2 3">
    <name type="scientific">Parapedobacter defluvii</name>
    <dbReference type="NCBI Taxonomy" id="2045106"/>
    <lineage>
        <taxon>Bacteria</taxon>
        <taxon>Pseudomonadati</taxon>
        <taxon>Bacteroidota</taxon>
        <taxon>Sphingobacteriia</taxon>
        <taxon>Sphingobacteriales</taxon>
        <taxon>Sphingobacteriaceae</taxon>
        <taxon>Parapedobacter</taxon>
    </lineage>
</organism>
<dbReference type="InterPro" id="IPR050237">
    <property type="entry name" value="ATP-dep_AMP-bd_enzyme"/>
</dbReference>
<dbReference type="EMBL" id="BMIK01000006">
    <property type="protein sequence ID" value="GGC28689.1"/>
    <property type="molecule type" value="Genomic_DNA"/>
</dbReference>
<evidence type="ECO:0000259" key="1">
    <source>
        <dbReference type="Pfam" id="PF00501"/>
    </source>
</evidence>
<proteinExistence type="predicted"/>
<comment type="caution">
    <text evidence="2">The sequence shown here is derived from an EMBL/GenBank/DDBJ whole genome shotgun (WGS) entry which is preliminary data.</text>
</comment>
<dbReference type="InterPro" id="IPR020845">
    <property type="entry name" value="AMP-binding_CS"/>
</dbReference>
<dbReference type="PANTHER" id="PTHR43767:SF1">
    <property type="entry name" value="NONRIBOSOMAL PEPTIDE SYNTHASE PES1 (EUROFUNG)-RELATED"/>
    <property type="match status" value="1"/>
</dbReference>
<accession>A0ABQ1LRN1</accession>
<dbReference type="Proteomes" id="UP000597338">
    <property type="component" value="Unassembled WGS sequence"/>
</dbReference>
<protein>
    <submittedName>
        <fullName evidence="2">Peptide synthase</fullName>
    </submittedName>
</protein>
<keyword evidence="3" id="KW-1185">Reference proteome</keyword>
<dbReference type="PANTHER" id="PTHR43767">
    <property type="entry name" value="LONG-CHAIN-FATTY-ACID--COA LIGASE"/>
    <property type="match status" value="1"/>
</dbReference>
<gene>
    <name evidence="2" type="ORF">GCM10011386_20880</name>
</gene>
<evidence type="ECO:0000313" key="2">
    <source>
        <dbReference type="EMBL" id="GGC28689.1"/>
    </source>
</evidence>
<dbReference type="InterPro" id="IPR042099">
    <property type="entry name" value="ANL_N_sf"/>
</dbReference>
<reference evidence="3" key="1">
    <citation type="journal article" date="2019" name="Int. J. Syst. Evol. Microbiol.">
        <title>The Global Catalogue of Microorganisms (GCM) 10K type strain sequencing project: providing services to taxonomists for standard genome sequencing and annotation.</title>
        <authorList>
            <consortium name="The Broad Institute Genomics Platform"/>
            <consortium name="The Broad Institute Genome Sequencing Center for Infectious Disease"/>
            <person name="Wu L."/>
            <person name="Ma J."/>
        </authorList>
    </citation>
    <scope>NUCLEOTIDE SEQUENCE [LARGE SCALE GENOMIC DNA]</scope>
    <source>
        <strain evidence="3">CGMCC 1.15342</strain>
    </source>
</reference>
<name>A0ABQ1LRN1_9SPHI</name>
<dbReference type="Pfam" id="PF00501">
    <property type="entry name" value="AMP-binding"/>
    <property type="match status" value="1"/>
</dbReference>
<evidence type="ECO:0000313" key="3">
    <source>
        <dbReference type="Proteomes" id="UP000597338"/>
    </source>
</evidence>
<feature type="domain" description="AMP-dependent synthetase/ligase" evidence="1">
    <location>
        <begin position="10"/>
        <end position="375"/>
    </location>
</feature>
<dbReference type="PROSITE" id="PS00455">
    <property type="entry name" value="AMP_BINDING"/>
    <property type="match status" value="1"/>
</dbReference>
<dbReference type="Gene3D" id="3.40.50.12780">
    <property type="entry name" value="N-terminal domain of ligase-like"/>
    <property type="match status" value="1"/>
</dbReference>
<dbReference type="InterPro" id="IPR000873">
    <property type="entry name" value="AMP-dep_synth/lig_dom"/>
</dbReference>
<sequence>MDANIVQLFYQAADRYPTNTAIVEGYRQCSYRELRWQVDATAQTLLDAGLRRGDRVLVFVPMGIALYRTVLALFHIGATAVFVDEWVNRSRLERCCSLADCRGFIGVFKARLYAWFSPALRKVPIRRGTSLPRLHADRPVPPTTVPREAVALITFTTGSTGTPKAAKRTHGFLHEQFRALTETLSPQPGEVDMTVLPIVLLLNLGVGATSVIVPYKPGKTGSSSVPKIWRNLNHQSVSRITASPYFITLLADFAVKRREELPSLERIVTGGAPVFPDEAQRYRRAFPGTAVEVVYGSTEAEPISSVSAKALVTAGTPTRGLLVGRIYAGAEVRIIDIHDGEIHGQDIAAFEQLRMADGEIGEIAVAGAHVLTAYFNNEEALRRNKIFVDGKCWHRTGDSGYIGPDGQLYLTGRCDTLIRWNGKLISPFICEYGMRSIPEVRFGTLIQVANGLMAVVETAHNANRKQIAKALRQIGLPDDFHIHWMRQIPRDPRHHSKIDYDALKRLLSQFSSSSNRIDT</sequence>
<dbReference type="SUPFAM" id="SSF56801">
    <property type="entry name" value="Acetyl-CoA synthetase-like"/>
    <property type="match status" value="1"/>
</dbReference>
<dbReference type="RefSeq" id="WP_188750362.1">
    <property type="nucleotide sequence ID" value="NZ_BMIK01000006.1"/>
</dbReference>